<accession>A0A077F7L6</accession>
<dbReference type="HOGENOM" id="CLU_108911_0_0_6"/>
<protein>
    <submittedName>
        <fullName evidence="2">Acyl dehydratase</fullName>
    </submittedName>
</protein>
<dbReference type="AlphaFoldDB" id="A0A077F7L6"/>
<organism evidence="2 3">
    <name type="scientific">Pseudomonas alkylphenolica</name>
    <dbReference type="NCBI Taxonomy" id="237609"/>
    <lineage>
        <taxon>Bacteria</taxon>
        <taxon>Pseudomonadati</taxon>
        <taxon>Pseudomonadota</taxon>
        <taxon>Gammaproteobacteria</taxon>
        <taxon>Pseudomonadales</taxon>
        <taxon>Pseudomonadaceae</taxon>
        <taxon>Pseudomonas</taxon>
    </lineage>
</organism>
<dbReference type="PANTHER" id="PTHR42993:SF1">
    <property type="entry name" value="MAOC-LIKE DEHYDRATASE DOMAIN-CONTAINING PROTEIN"/>
    <property type="match status" value="1"/>
</dbReference>
<evidence type="ECO:0000259" key="1">
    <source>
        <dbReference type="Pfam" id="PF01575"/>
    </source>
</evidence>
<dbReference type="Gene3D" id="3.10.129.10">
    <property type="entry name" value="Hotdog Thioesterase"/>
    <property type="match status" value="1"/>
</dbReference>
<reference evidence="2 3" key="1">
    <citation type="submission" date="2014-07" db="EMBL/GenBank/DDBJ databases">
        <authorList>
            <person name="Lee K."/>
            <person name="Lim J.Y."/>
            <person name="Hwang I."/>
        </authorList>
    </citation>
    <scope>NUCLEOTIDE SEQUENCE [LARGE SCALE GENOMIC DNA]</scope>
    <source>
        <strain evidence="2 3">KL28</strain>
    </source>
</reference>
<dbReference type="SUPFAM" id="SSF54637">
    <property type="entry name" value="Thioesterase/thiol ester dehydrase-isomerase"/>
    <property type="match status" value="1"/>
</dbReference>
<dbReference type="InterPro" id="IPR039375">
    <property type="entry name" value="NodN-like"/>
</dbReference>
<dbReference type="InterPro" id="IPR002539">
    <property type="entry name" value="MaoC-like_dom"/>
</dbReference>
<dbReference type="OrthoDB" id="9801735at2"/>
<dbReference type="Pfam" id="PF01575">
    <property type="entry name" value="MaoC_dehydratas"/>
    <property type="match status" value="1"/>
</dbReference>
<dbReference type="eggNOG" id="COG2030">
    <property type="taxonomic scope" value="Bacteria"/>
</dbReference>
<feature type="domain" description="MaoC-like" evidence="1">
    <location>
        <begin position="12"/>
        <end position="121"/>
    </location>
</feature>
<dbReference type="PANTHER" id="PTHR42993">
    <property type="entry name" value="MAOC-LIKE DEHYDRATASE DOMAIN-CONTAINING PROTEIN"/>
    <property type="match status" value="1"/>
</dbReference>
<evidence type="ECO:0000313" key="2">
    <source>
        <dbReference type="EMBL" id="AIL61463.1"/>
    </source>
</evidence>
<dbReference type="KEGG" id="palk:PSAKL28_22470"/>
<name>A0A077F7L6_9PSED</name>
<evidence type="ECO:0000313" key="3">
    <source>
        <dbReference type="Proteomes" id="UP000028931"/>
    </source>
</evidence>
<dbReference type="Proteomes" id="UP000028931">
    <property type="component" value="Chromosome"/>
</dbReference>
<proteinExistence type="predicted"/>
<dbReference type="EMBL" id="CP009048">
    <property type="protein sequence ID" value="AIL61463.1"/>
    <property type="molecule type" value="Genomic_DNA"/>
</dbReference>
<dbReference type="RefSeq" id="WP_038610271.1">
    <property type="nucleotide sequence ID" value="NZ_CP009048.1"/>
</dbReference>
<gene>
    <name evidence="2" type="ORF">PSAKL28_22470</name>
</gene>
<sequence length="151" mass="16738">MKSYETLAELQGLVGEVVGTSDWVSIDQQRINTFAEATGDHQWIHVDPERAATGPFGKPIAHGFLTLSLLPTFMTNAFEVRDVKMGVNYGMNKVRFVQPVPVDSRLRAHFKVQSWEPLDGNGAQVTYEMTVEIEGVSKPACVAETILRVFA</sequence>
<dbReference type="InterPro" id="IPR029069">
    <property type="entry name" value="HotDog_dom_sf"/>
</dbReference>
<dbReference type="CDD" id="cd03450">
    <property type="entry name" value="NodN"/>
    <property type="match status" value="1"/>
</dbReference>